<reference evidence="2" key="1">
    <citation type="submission" date="2015-03" db="EMBL/GenBank/DDBJ databases">
        <authorList>
            <person name="Wibberg D."/>
        </authorList>
    </citation>
    <scope>NUCLEOTIDE SEQUENCE [LARGE SCALE GENOMIC DNA]</scope>
</reference>
<sequence length="73" mass="8218">MEEHGHKKVIPNDAVLQSKLQDEAKQILRQRLAQKLLTEAGFENQFETALGVLSEAVGEYSELLRETPLLTIT</sequence>
<evidence type="ECO:0000313" key="2">
    <source>
        <dbReference type="Proteomes" id="UP000033163"/>
    </source>
</evidence>
<gene>
    <name evidence="1" type="ORF">PRIO_2183</name>
</gene>
<dbReference type="RefSeq" id="WP_020426757.1">
    <property type="nucleotide sequence ID" value="NZ_AGBD01000221.1"/>
</dbReference>
<dbReference type="PATRIC" id="fig|1073571.4.peg.2309"/>
<dbReference type="Proteomes" id="UP000033163">
    <property type="component" value="Chromosome I"/>
</dbReference>
<name>A0A0E4CVV2_9BACL</name>
<dbReference type="KEGG" id="pri:PRIO_2183"/>
<dbReference type="HOGENOM" id="CLU_2701346_0_0_9"/>
<dbReference type="AlphaFoldDB" id="A0A0E4CVV2"/>
<dbReference type="EMBL" id="LN831776">
    <property type="protein sequence ID" value="CQR54592.1"/>
    <property type="molecule type" value="Genomic_DNA"/>
</dbReference>
<evidence type="ECO:0000313" key="1">
    <source>
        <dbReference type="EMBL" id="CQR54592.1"/>
    </source>
</evidence>
<proteinExistence type="predicted"/>
<accession>A0A0E4CVV2</accession>
<organism evidence="1 2">
    <name type="scientific">Paenibacillus riograndensis SBR5</name>
    <dbReference type="NCBI Taxonomy" id="1073571"/>
    <lineage>
        <taxon>Bacteria</taxon>
        <taxon>Bacillati</taxon>
        <taxon>Bacillota</taxon>
        <taxon>Bacilli</taxon>
        <taxon>Bacillales</taxon>
        <taxon>Paenibacillaceae</taxon>
        <taxon>Paenibacillus</taxon>
        <taxon>Paenibacillus sonchi group</taxon>
    </lineage>
</organism>
<protein>
    <submittedName>
        <fullName evidence="1">Uncharacterized protein</fullName>
    </submittedName>
</protein>